<reference evidence="5" key="1">
    <citation type="submission" date="2020-10" db="EMBL/GenBank/DDBJ databases">
        <authorList>
            <person name="Gilroy R."/>
        </authorList>
    </citation>
    <scope>NUCLEOTIDE SEQUENCE</scope>
    <source>
        <strain evidence="5">517</strain>
    </source>
</reference>
<dbReference type="GO" id="GO:0016887">
    <property type="term" value="F:ATP hydrolysis activity"/>
    <property type="evidence" value="ECO:0007669"/>
    <property type="project" value="InterPro"/>
</dbReference>
<proteinExistence type="predicted"/>
<evidence type="ECO:0000313" key="6">
    <source>
        <dbReference type="Proteomes" id="UP000727857"/>
    </source>
</evidence>
<keyword evidence="1" id="KW-0963">Cytoplasm</keyword>
<dbReference type="InterPro" id="IPR046841">
    <property type="entry name" value="SpoIVA_middle"/>
</dbReference>
<feature type="domain" description="Stage IV sporulation protein A middle" evidence="3">
    <location>
        <begin position="237"/>
        <end position="415"/>
    </location>
</feature>
<dbReference type="EMBL" id="JADINF010000060">
    <property type="protein sequence ID" value="MBO8423854.1"/>
    <property type="molecule type" value="Genomic_DNA"/>
</dbReference>
<dbReference type="Pfam" id="PF09547">
    <property type="entry name" value="SpoIVA_ATPase"/>
    <property type="match status" value="1"/>
</dbReference>
<evidence type="ECO:0000313" key="5">
    <source>
        <dbReference type="EMBL" id="MBO8423854.1"/>
    </source>
</evidence>
<comment type="catalytic activity">
    <reaction evidence="1">
        <text>ATP + H2O = ADP + phosphate + H(+)</text>
        <dbReference type="Rhea" id="RHEA:13065"/>
        <dbReference type="ChEBI" id="CHEBI:15377"/>
        <dbReference type="ChEBI" id="CHEBI:15378"/>
        <dbReference type="ChEBI" id="CHEBI:30616"/>
        <dbReference type="ChEBI" id="CHEBI:43474"/>
        <dbReference type="ChEBI" id="CHEBI:456216"/>
    </reaction>
</comment>
<protein>
    <recommendedName>
        <fullName evidence="1">Stage IV sporulation protein A</fullName>
        <ecNumber evidence="1">3.6.1.-</ecNumber>
    </recommendedName>
    <alternativeName>
        <fullName evidence="1">Coat morphogenetic protein SpoIVA</fullName>
    </alternativeName>
</protein>
<accession>A0A940DGC1</accession>
<dbReference type="Pfam" id="PF20439">
    <property type="entry name" value="SpoIVA_C"/>
    <property type="match status" value="1"/>
</dbReference>
<dbReference type="Proteomes" id="UP000727857">
    <property type="component" value="Unassembled WGS sequence"/>
</dbReference>
<reference evidence="5" key="2">
    <citation type="journal article" date="2021" name="PeerJ">
        <title>Extensive microbial diversity within the chicken gut microbiome revealed by metagenomics and culture.</title>
        <authorList>
            <person name="Gilroy R."/>
            <person name="Ravi A."/>
            <person name="Getino M."/>
            <person name="Pursley I."/>
            <person name="Horton D.L."/>
            <person name="Alikhan N.F."/>
            <person name="Baker D."/>
            <person name="Gharbi K."/>
            <person name="Hall N."/>
            <person name="Watson M."/>
            <person name="Adriaenssens E.M."/>
            <person name="Foster-Nyarko E."/>
            <person name="Jarju S."/>
            <person name="Secka A."/>
            <person name="Antonio M."/>
            <person name="Oren A."/>
            <person name="Chaudhuri R.R."/>
            <person name="La Ragione R."/>
            <person name="Hildebrand F."/>
            <person name="Pallen M.J."/>
        </authorList>
    </citation>
    <scope>NUCLEOTIDE SEQUENCE</scope>
    <source>
        <strain evidence="5">517</strain>
    </source>
</reference>
<feature type="domain" description="Sporulation stage IV protein A C-terminal" evidence="4">
    <location>
        <begin position="416"/>
        <end position="491"/>
    </location>
</feature>
<keyword evidence="1" id="KW-0547">Nucleotide-binding</keyword>
<comment type="function">
    <text evidence="1">ATPase. Has a role at an early stage in the morphogenesis of the spore coat.</text>
</comment>
<dbReference type="Pfam" id="PF20438">
    <property type="entry name" value="SpoIVA_middle"/>
    <property type="match status" value="1"/>
</dbReference>
<dbReference type="GO" id="GO:0005524">
    <property type="term" value="F:ATP binding"/>
    <property type="evidence" value="ECO:0007669"/>
    <property type="project" value="UniProtKB-KW"/>
</dbReference>
<keyword evidence="1" id="KW-0749">Sporulation</keyword>
<evidence type="ECO:0000256" key="1">
    <source>
        <dbReference type="PIRNR" id="PIRNR007466"/>
    </source>
</evidence>
<dbReference type="InterPro" id="IPR046842">
    <property type="entry name" value="SpoIVA_ATPase"/>
</dbReference>
<dbReference type="NCBIfam" id="TIGR02836">
    <property type="entry name" value="spore_IV_A"/>
    <property type="match status" value="1"/>
</dbReference>
<dbReference type="PIRSF" id="PIRSF007466">
    <property type="entry name" value="SpoIVA"/>
    <property type="match status" value="1"/>
</dbReference>
<dbReference type="AlphaFoldDB" id="A0A940DGC1"/>
<dbReference type="SUPFAM" id="SSF52540">
    <property type="entry name" value="P-loop containing nucleoside triphosphate hydrolases"/>
    <property type="match status" value="1"/>
</dbReference>
<feature type="domain" description="Stage IV sporulation protein A ATPase" evidence="2">
    <location>
        <begin position="1"/>
        <end position="236"/>
    </location>
</feature>
<dbReference type="EC" id="3.6.1.-" evidence="1"/>
<keyword evidence="1" id="KW-0378">Hydrolase</keyword>
<evidence type="ECO:0000259" key="4">
    <source>
        <dbReference type="Pfam" id="PF20439"/>
    </source>
</evidence>
<dbReference type="GO" id="GO:0030435">
    <property type="term" value="P:sporulation resulting in formation of a cellular spore"/>
    <property type="evidence" value="ECO:0007669"/>
    <property type="project" value="UniProtKB-KW"/>
</dbReference>
<name>A0A940DGC1_9FIRM</name>
<evidence type="ECO:0000259" key="3">
    <source>
        <dbReference type="Pfam" id="PF20438"/>
    </source>
</evidence>
<dbReference type="InterPro" id="IPR046840">
    <property type="entry name" value="SpoIVA_C"/>
</dbReference>
<dbReference type="GO" id="GO:0005737">
    <property type="term" value="C:cytoplasm"/>
    <property type="evidence" value="ECO:0007669"/>
    <property type="project" value="UniProtKB-SubCell"/>
</dbReference>
<gene>
    <name evidence="5" type="primary">spoIVA</name>
    <name evidence="5" type="ORF">IAB16_02390</name>
</gene>
<comment type="subcellular location">
    <subcellularLocation>
        <location evidence="1">Cytoplasm</location>
    </subcellularLocation>
</comment>
<organism evidence="5 6">
    <name type="scientific">Candidatus Stercoripulliclostridium pullicola</name>
    <dbReference type="NCBI Taxonomy" id="2840953"/>
    <lineage>
        <taxon>Bacteria</taxon>
        <taxon>Bacillati</taxon>
        <taxon>Bacillota</taxon>
        <taxon>Clostridia</taxon>
        <taxon>Eubacteriales</taxon>
        <taxon>Candidatus Stercoripulliclostridium</taxon>
    </lineage>
</organism>
<dbReference type="InterPro" id="IPR014201">
    <property type="entry name" value="Spore_IV_A"/>
</dbReference>
<dbReference type="Gene3D" id="3.40.50.300">
    <property type="entry name" value="P-loop containing nucleotide triphosphate hydrolases"/>
    <property type="match status" value="1"/>
</dbReference>
<keyword evidence="1" id="KW-0067">ATP-binding</keyword>
<comment type="caution">
    <text evidence="5">The sequence shown here is derived from an EMBL/GenBank/DDBJ whole genome shotgun (WGS) entry which is preliminary data.</text>
</comment>
<sequence length="491" mass="54854">MSEYNIYKDIASRTGGDIYIGVVGPVRTGKSTFIKRFMETLVLDNIEDEAKRERARDELPQSADGKTVMTTEPKFVPNEAVRVAADDAEANIRLIDCVGYLVDGAIGHEEGDKPRMVNTPWSTKQIPFKEAAELGTDKVIRDHSTIGVVVTTDGSITDIARTKYVDAEERVIKELVAIGKPFVVVLNTVTPESADTLKLADSIAERYDVRVVAMNVAEATAEDFASLLNDVLMEFPVKRISVDLPKWMRALGKDHPVISRITERLMSDDNDARRMKDFKDLGALFDGSEYTEDEPDTIADPATGEITLKFRAKEGLFYKVVSEMCNADVDDDYKLMSYVLKAGKAYKEYEKLRVAMEEMQETGYGIVMPSMEEMTLREPELMKRGSQFGVKLKASAPSIHLMRVDVETEVNPIIGSEQQSEDLVNYLMGEFENNKQGIWETNMFGKSLSSLVKEDLNGKISNMPPDAQRKLRRTVTRIVNEGKGGVLCILL</sequence>
<dbReference type="InterPro" id="IPR027417">
    <property type="entry name" value="P-loop_NTPase"/>
</dbReference>
<evidence type="ECO:0000259" key="2">
    <source>
        <dbReference type="Pfam" id="PF09547"/>
    </source>
</evidence>